<dbReference type="Proteomes" id="UP000253437">
    <property type="component" value="Unassembled WGS sequence"/>
</dbReference>
<accession>A0A8B3D7P4</accession>
<sequence length="356" mass="40439">MQIDGHHTLTYVIARYAGIEHTLAEKVAYSAQYVDEAVNDSPIYFDNGAMYDRIVSAHKMLDYRNTQELANHLGWIPFHFLPGNQGLPANADLDGPFIHRLVCRPDSLVARDMLRAVAKHWDQPYAAHLMGVAMHVYADTFAHQGFAGVIHDYNQVDNLDSPNSSLLERIRDDLLSDGISASSPLGHGAALSFPDRPYTSWTYQNGEGELVERDNTRIFVDAADAMCKVLQCWLQGDVSVNLENQPGLTVEQRSIIEQTLSEIDNEEGEVRHAMWVQRLRDGVFGFEPVDLPFEKNGARSWKVKARGEGFEQDDQWVYRYSPDFLSSDWKYFHDALKTYRLEIIRDVLPNYGICIA</sequence>
<comment type="caution">
    <text evidence="1">The sequence shown here is derived from an EMBL/GenBank/DDBJ whole genome shotgun (WGS) entry which is preliminary data.</text>
</comment>
<organism evidence="1 2">
    <name type="scientific">Vibrio harveyi</name>
    <name type="common">Beneckea harveyi</name>
    <dbReference type="NCBI Taxonomy" id="669"/>
    <lineage>
        <taxon>Bacteria</taxon>
        <taxon>Pseudomonadati</taxon>
        <taxon>Pseudomonadota</taxon>
        <taxon>Gammaproteobacteria</taxon>
        <taxon>Vibrionales</taxon>
        <taxon>Vibrionaceae</taxon>
        <taxon>Vibrio</taxon>
    </lineage>
</organism>
<dbReference type="AlphaFoldDB" id="A0A8B3D7P4"/>
<protein>
    <submittedName>
        <fullName evidence="1">Uncharacterized protein</fullName>
    </submittedName>
</protein>
<evidence type="ECO:0000313" key="2">
    <source>
        <dbReference type="Proteomes" id="UP000253437"/>
    </source>
</evidence>
<dbReference type="RefSeq" id="WP_114093166.1">
    <property type="nucleotide sequence ID" value="NZ_QOUW02000250.1"/>
</dbReference>
<proteinExistence type="predicted"/>
<dbReference type="InterPro" id="IPR046653">
    <property type="entry name" value="DUF6765"/>
</dbReference>
<dbReference type="EMBL" id="QOUW02000250">
    <property type="protein sequence ID" value="RIV99549.1"/>
    <property type="molecule type" value="Genomic_DNA"/>
</dbReference>
<gene>
    <name evidence="1" type="ORF">DS957_027930</name>
</gene>
<dbReference type="Pfam" id="PF20551">
    <property type="entry name" value="DUF6765"/>
    <property type="match status" value="1"/>
</dbReference>
<reference evidence="1 2" key="1">
    <citation type="submission" date="2018-08" db="EMBL/GenBank/DDBJ databases">
        <title>Vibrio harveyi strains pathogenic to white snook Centropomus viridis Lockington (1877) and potential probiotic bacteria.</title>
        <authorList>
            <person name="Soto-Rodriguez S."/>
            <person name="Gomez-Gil B."/>
            <person name="Lozano-Olvera R."/>
        </authorList>
    </citation>
    <scope>NUCLEOTIDE SEQUENCE [LARGE SCALE GENOMIC DNA]</scope>
    <source>
        <strain evidence="1 2">CAIM 1508</strain>
    </source>
</reference>
<evidence type="ECO:0000313" key="1">
    <source>
        <dbReference type="EMBL" id="RIV99549.1"/>
    </source>
</evidence>
<name>A0A8B3D7P4_VIBHA</name>